<keyword evidence="3" id="KW-1185">Reference proteome</keyword>
<protein>
    <recommendedName>
        <fullName evidence="1">ABC-three component systems C-terminal domain-containing protein</fullName>
    </recommendedName>
</protein>
<sequence>MVSKTNNTAGAQAAGYILQLERALHHLAHASSIKIAVAIEHFDDVAVMEDEKVLALEQDKSSTKEQKKILADRSRALWRTLQIWLAHDASAAGADTSRYLFFVNQWVESPIAQKLKECGEKSITSSEVVSLLRAIGGKRTQSKIQIIIDDVLSRSDPELEALINKIEIVLAPAGEQETSSLANGLGLDPRADIDDILTSLLGWLTARARADWSAKNPCIVTRSEVLIYCSTSQRKQANSRLLPRASADISLQKADRENALTRNFVEHLSKISADDEDVLVAVDHFLRFNIEKHRLVRTGEVPDNEWGHRSSRLRERWAGIRRVKGRELAGRTNSEIGHAILAEATYQYKEPLDGHPCDELYMTAGNYHRLADDDEVWWDPAFTKGSGDAG</sequence>
<evidence type="ECO:0000313" key="2">
    <source>
        <dbReference type="EMBL" id="MDC7682191.1"/>
    </source>
</evidence>
<dbReference type="EMBL" id="JAQQKX010000001">
    <property type="protein sequence ID" value="MDC7682191.1"/>
    <property type="molecule type" value="Genomic_DNA"/>
</dbReference>
<name>A0ABT5HRV7_9CAUL</name>
<feature type="domain" description="ABC-three component systems C-terminal" evidence="1">
    <location>
        <begin position="264"/>
        <end position="383"/>
    </location>
</feature>
<accession>A0ABT5HRV7</accession>
<evidence type="ECO:0000259" key="1">
    <source>
        <dbReference type="Pfam" id="PF20283"/>
    </source>
</evidence>
<organism evidence="2 3">
    <name type="scientific">Asticcacaulis aquaticus</name>
    <dbReference type="NCBI Taxonomy" id="2984212"/>
    <lineage>
        <taxon>Bacteria</taxon>
        <taxon>Pseudomonadati</taxon>
        <taxon>Pseudomonadota</taxon>
        <taxon>Alphaproteobacteria</taxon>
        <taxon>Caulobacterales</taxon>
        <taxon>Caulobacteraceae</taxon>
        <taxon>Asticcacaulis</taxon>
    </lineage>
</organism>
<evidence type="ECO:0000313" key="3">
    <source>
        <dbReference type="Proteomes" id="UP001214854"/>
    </source>
</evidence>
<reference evidence="2 3" key="1">
    <citation type="submission" date="2023-01" db="EMBL/GenBank/DDBJ databases">
        <title>Novel species of the genus Asticcacaulis isolated from rivers.</title>
        <authorList>
            <person name="Lu H."/>
        </authorList>
    </citation>
    <scope>NUCLEOTIDE SEQUENCE [LARGE SCALE GENOMIC DNA]</scope>
    <source>
        <strain evidence="2 3">BYS171W</strain>
    </source>
</reference>
<comment type="caution">
    <text evidence="2">The sequence shown here is derived from an EMBL/GenBank/DDBJ whole genome shotgun (WGS) entry which is preliminary data.</text>
</comment>
<proteinExistence type="predicted"/>
<dbReference type="Proteomes" id="UP001214854">
    <property type="component" value="Unassembled WGS sequence"/>
</dbReference>
<dbReference type="InterPro" id="IPR046913">
    <property type="entry name" value="ABC-3C_CTD7"/>
</dbReference>
<dbReference type="Pfam" id="PF20283">
    <property type="entry name" value="CTD7"/>
    <property type="match status" value="1"/>
</dbReference>
<dbReference type="RefSeq" id="WP_272746694.1">
    <property type="nucleotide sequence ID" value="NZ_JAQQKX010000001.1"/>
</dbReference>
<gene>
    <name evidence="2" type="ORF">PQU92_02820</name>
</gene>